<sequence>MDYTIIQTLKCEDNTIIISDEDNGTPKNKVAKSNKTKPKRKVSLEKKEKNVETLIVLNCTNKVSKSKYHKKHHHYPKPKHKIQTNISPDVKISTEYVQTTIATKQPSLSSISLSSLKTDEISYDSISLGSFSSISNKESKLDTLIKRARERDQQYLFSNQPVCTTTQNIIEISSDDETSLDSKSFKNNSIHSLATLVLEPDDSTIDVNASNYSPEKILGDTDSKYKIISEQYVKEKSGILFDDPKIFKSKLCASVDSINNNVNDNDNQYKATKLAIFIRGVDKEFTITEELLGLQSLKGTNSREDIFNEVQKLTVSTKSKIPIVCIPDRGNNDEDAKYQNLNIQSCPTENEKHPEPKIENKDEIDNRVKTLLSTILPKKEVQEKKINIDLNVTQCNLSKIISHLDKSPSTIFNKKPLPSIKKFRIPKIKSNPSNTTNNLQNGKDVQIITLQNDVKNKSTLAKTSNEKQHKFKIKTKVSPPNHSFKSNSNCLSTNTTQLKNSCSVTLRNTDNKRQQILSKEITLRTNKEKRRQISHYKNQERSTSPTCKVTKSSKKIIKPLSSNKLISKIDEKRKTSEVLPTPLKSKRPTETDDTPRYRKYKTNTQNINNNEDLVEVANRINNNPKNISRLDIINRKKDSAPIKSNLKVENKYKSSVKDQNKHKDHEAPKIAVMKGQNCYYENQESSNKYIKVKTIPTRANTNDNYISKTLTIKSVVKSTNNFVQSKTNVKKYPVVEDLRKKLNRAKKRRSIVSKPNTINDQDSSRIKPGQNMQSDFTVPKMKTIKLIVNLICEKTKSKTLKDEVINKDTCQLTNVDLSFLDDFNVDDIVDSLNYKENDCKLANIDSKTNNKMNEHSDSRNSDDNKNIVDVKLHSFVHNKIGGNKTDTVVDRETCDNDGNDKSEIEHVTVPDTNLFTNISFTSNNTSTNKVNSCLSSNETEKEDKNEFTINIVRNEGPITDTFIESRTQPSSNEQSKIECKREFPTDIIVLDEDSDTDTLIYPSTQQTSLQETKINDLNVNPPKNVKTQKDDYKIEAGIIVLDHGSFIEEVVSPNNQQTSNRKQGDNDEVGVDIDGFRSKTKDIDNRNEFSTEIIVVDEESNQDSLIISKSQPNKQDCKTDCVDVVHNNVPFMNNSNKERKNEIINTEIIKLEDEAITDPMIDSNQQLSSKMHSRYNDNNDGLSKLLSIINNISNKKPNAENEKKVSETDETNLVSNSNLFKEDTKSNSCNVSIEKFNQNILSTKESCSTVLFTNKNNSDNFNVKEPERKIHLTDSDITSKTSNKNITTEVLSRTSEFNMATVKTLHDCEYTSTSLNKTKLKVTAEDKITGKIASVRNVKDQYFSTLSNFAKTENGLVISSGKITENVKNRLSNTCKVPEPPCINQKNDTSNIVVKVGNETGKKENYCDVSMGLVKTPYEECLSQTLAHRMLEYLGINYDIGTLIRRGKYSNIFQCTDPKLNKYVVKVLNKEQDRFMLGVQKEKILNDLQKDIPKRNQHIVNLFNGFAIKPEHVLINHSLDNLKLCGFDECRSVDQVILLPNIGTPSYRAPELILGYSDGFSIDVWSTALVMYEMATGGRKLFPGMFNNDILYKQMSILGDIPFGMVQSSIYKDNHFFGTQFMRKQGYLGKVREVF</sequence>
<evidence type="ECO:0000259" key="4">
    <source>
        <dbReference type="PROSITE" id="PS50011"/>
    </source>
</evidence>
<organism evidence="5 6">
    <name type="scientific">Diatraea saccharalis</name>
    <name type="common">sugarcane borer</name>
    <dbReference type="NCBI Taxonomy" id="40085"/>
    <lineage>
        <taxon>Eukaryota</taxon>
        <taxon>Metazoa</taxon>
        <taxon>Ecdysozoa</taxon>
        <taxon>Arthropoda</taxon>
        <taxon>Hexapoda</taxon>
        <taxon>Insecta</taxon>
        <taxon>Pterygota</taxon>
        <taxon>Neoptera</taxon>
        <taxon>Endopterygota</taxon>
        <taxon>Lepidoptera</taxon>
        <taxon>Glossata</taxon>
        <taxon>Ditrysia</taxon>
        <taxon>Pyraloidea</taxon>
        <taxon>Crambidae</taxon>
        <taxon>Crambinae</taxon>
        <taxon>Diatraea</taxon>
    </lineage>
</organism>
<keyword evidence="1" id="KW-0547">Nucleotide-binding</keyword>
<dbReference type="GO" id="GO:0005524">
    <property type="term" value="F:ATP binding"/>
    <property type="evidence" value="ECO:0007669"/>
    <property type="project" value="UniProtKB-KW"/>
</dbReference>
<feature type="compositionally biased region" description="Polar residues" evidence="3">
    <location>
        <begin position="1052"/>
        <end position="1061"/>
    </location>
</feature>
<dbReference type="InterPro" id="IPR011009">
    <property type="entry name" value="Kinase-like_dom_sf"/>
</dbReference>
<dbReference type="GO" id="GO:0004672">
    <property type="term" value="F:protein kinase activity"/>
    <property type="evidence" value="ECO:0007669"/>
    <property type="project" value="InterPro"/>
</dbReference>
<evidence type="ECO:0000256" key="3">
    <source>
        <dbReference type="SAM" id="MobiDB-lite"/>
    </source>
</evidence>
<reference evidence="5" key="1">
    <citation type="submission" date="2021-12" db="EMBL/GenBank/DDBJ databases">
        <authorList>
            <person name="King R."/>
        </authorList>
    </citation>
    <scope>NUCLEOTIDE SEQUENCE</scope>
</reference>
<evidence type="ECO:0000256" key="2">
    <source>
        <dbReference type="ARBA" id="ARBA00022840"/>
    </source>
</evidence>
<feature type="region of interest" description="Disordered" evidence="3">
    <location>
        <begin position="20"/>
        <end position="45"/>
    </location>
</feature>
<evidence type="ECO:0000313" key="6">
    <source>
        <dbReference type="Proteomes" id="UP001153714"/>
    </source>
</evidence>
<dbReference type="SMART" id="SM00220">
    <property type="entry name" value="S_TKc"/>
    <property type="match status" value="1"/>
</dbReference>
<protein>
    <recommendedName>
        <fullName evidence="4">Protein kinase domain-containing protein</fullName>
    </recommendedName>
</protein>
<evidence type="ECO:0000256" key="1">
    <source>
        <dbReference type="ARBA" id="ARBA00022741"/>
    </source>
</evidence>
<dbReference type="SUPFAM" id="SSF56112">
    <property type="entry name" value="Protein kinase-like (PK-like)"/>
    <property type="match status" value="1"/>
</dbReference>
<feature type="region of interest" description="Disordered" evidence="3">
    <location>
        <begin position="755"/>
        <end position="774"/>
    </location>
</feature>
<gene>
    <name evidence="5" type="ORF">DIATSA_LOCUS6850</name>
</gene>
<feature type="compositionally biased region" description="Basic and acidic residues" evidence="3">
    <location>
        <begin position="587"/>
        <end position="596"/>
    </location>
</feature>
<dbReference type="Gene3D" id="1.10.510.10">
    <property type="entry name" value="Transferase(Phosphotransferase) domain 1"/>
    <property type="match status" value="1"/>
</dbReference>
<dbReference type="InterPro" id="IPR050117">
    <property type="entry name" value="MAPK"/>
</dbReference>
<feature type="region of interest" description="Disordered" evidence="3">
    <location>
        <begin position="527"/>
        <end position="548"/>
    </location>
</feature>
<dbReference type="OrthoDB" id="5979581at2759"/>
<dbReference type="InterPro" id="IPR000719">
    <property type="entry name" value="Prot_kinase_dom"/>
</dbReference>
<keyword evidence="2" id="KW-0067">ATP-binding</keyword>
<feature type="domain" description="Protein kinase" evidence="4">
    <location>
        <begin position="1343"/>
        <end position="1635"/>
    </location>
</feature>
<feature type="region of interest" description="Disordered" evidence="3">
    <location>
        <begin position="571"/>
        <end position="596"/>
    </location>
</feature>
<dbReference type="EMBL" id="OU893333">
    <property type="protein sequence ID" value="CAG9789087.1"/>
    <property type="molecule type" value="Genomic_DNA"/>
</dbReference>
<dbReference type="Pfam" id="PF00069">
    <property type="entry name" value="Pkinase"/>
    <property type="match status" value="1"/>
</dbReference>
<evidence type="ECO:0000313" key="5">
    <source>
        <dbReference type="EMBL" id="CAG9789087.1"/>
    </source>
</evidence>
<dbReference type="Proteomes" id="UP001153714">
    <property type="component" value="Chromosome 2"/>
</dbReference>
<keyword evidence="6" id="KW-1185">Reference proteome</keyword>
<dbReference type="PANTHER" id="PTHR24055">
    <property type="entry name" value="MITOGEN-ACTIVATED PROTEIN KINASE"/>
    <property type="match status" value="1"/>
</dbReference>
<proteinExistence type="predicted"/>
<reference evidence="5" key="2">
    <citation type="submission" date="2022-10" db="EMBL/GenBank/DDBJ databases">
        <authorList>
            <consortium name="ENA_rothamsted_submissions"/>
            <consortium name="culmorum"/>
            <person name="King R."/>
        </authorList>
    </citation>
    <scope>NUCLEOTIDE SEQUENCE</scope>
</reference>
<accession>A0A9N9R350</accession>
<feature type="region of interest" description="Disordered" evidence="3">
    <location>
        <begin position="1052"/>
        <end position="1072"/>
    </location>
</feature>
<name>A0A9N9R350_9NEOP</name>
<dbReference type="PROSITE" id="PS50011">
    <property type="entry name" value="PROTEIN_KINASE_DOM"/>
    <property type="match status" value="1"/>
</dbReference>
<feature type="compositionally biased region" description="Basic residues" evidence="3">
    <location>
        <begin position="29"/>
        <end position="41"/>
    </location>
</feature>